<organism evidence="2 3">
    <name type="scientific">Orchesella dallaii</name>
    <dbReference type="NCBI Taxonomy" id="48710"/>
    <lineage>
        <taxon>Eukaryota</taxon>
        <taxon>Metazoa</taxon>
        <taxon>Ecdysozoa</taxon>
        <taxon>Arthropoda</taxon>
        <taxon>Hexapoda</taxon>
        <taxon>Collembola</taxon>
        <taxon>Entomobryomorpha</taxon>
        <taxon>Entomobryoidea</taxon>
        <taxon>Orchesellidae</taxon>
        <taxon>Orchesellinae</taxon>
        <taxon>Orchesella</taxon>
    </lineage>
</organism>
<reference evidence="2 3" key="1">
    <citation type="submission" date="2024-08" db="EMBL/GenBank/DDBJ databases">
        <authorList>
            <person name="Cucini C."/>
            <person name="Frati F."/>
        </authorList>
    </citation>
    <scope>NUCLEOTIDE SEQUENCE [LARGE SCALE GENOMIC DNA]</scope>
</reference>
<keyword evidence="3" id="KW-1185">Reference proteome</keyword>
<comment type="caution">
    <text evidence="2">The sequence shown here is derived from an EMBL/GenBank/DDBJ whole genome shotgun (WGS) entry which is preliminary data.</text>
</comment>
<gene>
    <name evidence="2" type="ORF">ODALV1_LOCUS18679</name>
</gene>
<evidence type="ECO:0000313" key="3">
    <source>
        <dbReference type="Proteomes" id="UP001642540"/>
    </source>
</evidence>
<protein>
    <submittedName>
        <fullName evidence="2">Uncharacterized protein</fullName>
    </submittedName>
</protein>
<feature type="compositionally biased region" description="Basic residues" evidence="1">
    <location>
        <begin position="283"/>
        <end position="292"/>
    </location>
</feature>
<dbReference type="EMBL" id="CAXLJM020000061">
    <property type="protein sequence ID" value="CAL8119703.1"/>
    <property type="molecule type" value="Genomic_DNA"/>
</dbReference>
<feature type="region of interest" description="Disordered" evidence="1">
    <location>
        <begin position="283"/>
        <end position="304"/>
    </location>
</feature>
<accession>A0ABP1R9B2</accession>
<evidence type="ECO:0000256" key="1">
    <source>
        <dbReference type="SAM" id="MobiDB-lite"/>
    </source>
</evidence>
<sequence>MNRKDIMEAKFASALYWRRQGLQVCPLSPSAHQFRVELNSSTDSKFKHHPSPDTAKDFELKKRHILPIYDIPNDKIFMFVDTVNDLKHACNVMKCSEEITIDLEGGYDSNSEASDEEVFVFETKTNHTLLSRSHDVGTAASDSVNHVVSSIVTKSHVLAKEKELDFLEIHCEMDSEIINFGCISPERMEIVSDSDSDSEESKINNDLNNDSSYQKLDFESLNLIPDQELIDNWNVIRKLNLATNTRNKLRLKKQRAKERIINELRESRGQGPVHLIHTDARKRRQRIRKQRKRQEAAKSRAGTFSYFHRAGEGVHKRK</sequence>
<dbReference type="Proteomes" id="UP001642540">
    <property type="component" value="Unassembled WGS sequence"/>
</dbReference>
<name>A0ABP1R9B2_9HEXA</name>
<proteinExistence type="predicted"/>
<evidence type="ECO:0000313" key="2">
    <source>
        <dbReference type="EMBL" id="CAL8119703.1"/>
    </source>
</evidence>